<name>T1K6G4_TETUR</name>
<reference evidence="1" key="2">
    <citation type="submission" date="2015-06" db="UniProtKB">
        <authorList>
            <consortium name="EnsemblMetazoa"/>
        </authorList>
    </citation>
    <scope>IDENTIFICATION</scope>
</reference>
<dbReference type="EMBL" id="CAEY01001791">
    <property type="status" value="NOT_ANNOTATED_CDS"/>
    <property type="molecule type" value="Genomic_DNA"/>
</dbReference>
<proteinExistence type="predicted"/>
<keyword evidence="2" id="KW-1185">Reference proteome</keyword>
<dbReference type="EnsemblMetazoa" id="tetur06g00410.1">
    <property type="protein sequence ID" value="tetur06g00410.1"/>
    <property type="gene ID" value="tetur06g00410"/>
</dbReference>
<evidence type="ECO:0000313" key="1">
    <source>
        <dbReference type="EnsemblMetazoa" id="tetur06g00410.1"/>
    </source>
</evidence>
<organism evidence="1 2">
    <name type="scientific">Tetranychus urticae</name>
    <name type="common">Two-spotted spider mite</name>
    <dbReference type="NCBI Taxonomy" id="32264"/>
    <lineage>
        <taxon>Eukaryota</taxon>
        <taxon>Metazoa</taxon>
        <taxon>Ecdysozoa</taxon>
        <taxon>Arthropoda</taxon>
        <taxon>Chelicerata</taxon>
        <taxon>Arachnida</taxon>
        <taxon>Acari</taxon>
        <taxon>Acariformes</taxon>
        <taxon>Trombidiformes</taxon>
        <taxon>Prostigmata</taxon>
        <taxon>Eleutherengona</taxon>
        <taxon>Raphignathae</taxon>
        <taxon>Tetranychoidea</taxon>
        <taxon>Tetranychidae</taxon>
        <taxon>Tetranychus</taxon>
    </lineage>
</organism>
<dbReference type="HOGENOM" id="CLU_3399862_0_0_1"/>
<accession>T1K6G4</accession>
<reference evidence="2" key="1">
    <citation type="submission" date="2011-08" db="EMBL/GenBank/DDBJ databases">
        <authorList>
            <person name="Rombauts S."/>
        </authorList>
    </citation>
    <scope>NUCLEOTIDE SEQUENCE</scope>
    <source>
        <strain evidence="2">London</strain>
    </source>
</reference>
<protein>
    <submittedName>
        <fullName evidence="1">Uncharacterized protein</fullName>
    </submittedName>
</protein>
<evidence type="ECO:0000313" key="2">
    <source>
        <dbReference type="Proteomes" id="UP000015104"/>
    </source>
</evidence>
<dbReference type="AlphaFoldDB" id="T1K6G4"/>
<sequence length="31" mass="3838">MCMDNVYKNEKIYKKTFKLENVDEMGWKCFT</sequence>
<dbReference type="Proteomes" id="UP000015104">
    <property type="component" value="Unassembled WGS sequence"/>
</dbReference>